<evidence type="ECO:0000256" key="1">
    <source>
        <dbReference type="SAM" id="MobiDB-lite"/>
    </source>
</evidence>
<feature type="region of interest" description="Disordered" evidence="1">
    <location>
        <begin position="25"/>
        <end position="127"/>
    </location>
</feature>
<feature type="compositionally biased region" description="Pro residues" evidence="1">
    <location>
        <begin position="102"/>
        <end position="114"/>
    </location>
</feature>
<gene>
    <name evidence="2" type="ORF">PVAP13_3KG574900</name>
</gene>
<feature type="compositionally biased region" description="Low complexity" evidence="1">
    <location>
        <begin position="43"/>
        <end position="57"/>
    </location>
</feature>
<feature type="region of interest" description="Disordered" evidence="1">
    <location>
        <begin position="182"/>
        <end position="216"/>
    </location>
</feature>
<protein>
    <submittedName>
        <fullName evidence="2">Uncharacterized protein</fullName>
    </submittedName>
</protein>
<feature type="compositionally biased region" description="Low complexity" evidence="1">
    <location>
        <begin position="67"/>
        <end position="84"/>
    </location>
</feature>
<feature type="compositionally biased region" description="Basic residues" evidence="1">
    <location>
        <begin position="88"/>
        <end position="101"/>
    </location>
</feature>
<reference evidence="2 3" key="1">
    <citation type="submission" date="2020-05" db="EMBL/GenBank/DDBJ databases">
        <title>WGS assembly of Panicum virgatum.</title>
        <authorList>
            <person name="Lovell J.T."/>
            <person name="Jenkins J."/>
            <person name="Shu S."/>
            <person name="Juenger T.E."/>
            <person name="Schmutz J."/>
        </authorList>
    </citation>
    <scope>NUCLEOTIDE SEQUENCE [LARGE SCALE GENOMIC DNA]</scope>
    <source>
        <strain evidence="3">cv. AP13</strain>
    </source>
</reference>
<name>A0A8T0VCW3_PANVG</name>
<evidence type="ECO:0000313" key="2">
    <source>
        <dbReference type="EMBL" id="KAG2631124.1"/>
    </source>
</evidence>
<sequence>MPLSLSQIRRRGIRQRGWPAWEGIRWGRPASAGSGRGDCRGWSSAPRRLARASGAGRSARRRRFDAGRAPAAAAAAAVSLSTRSTNACRRRRLPQHPRHQRPPPPPSPPVPAAPTPTTGREGEGQDPWHTRICAITARRPELPVVSGRCGAGRPAAARDPNPYARRTAYGAICVFQRRKVKDNHGKRRAAGRGQHPQAEDSRIQRKAAVAANRGKSMDTNKAGILAKISQVDLQLLKYSQENSKL</sequence>
<comment type="caution">
    <text evidence="2">The sequence shown here is derived from an EMBL/GenBank/DDBJ whole genome shotgun (WGS) entry which is preliminary data.</text>
</comment>
<evidence type="ECO:0000313" key="3">
    <source>
        <dbReference type="Proteomes" id="UP000823388"/>
    </source>
</evidence>
<organism evidence="2 3">
    <name type="scientific">Panicum virgatum</name>
    <name type="common">Blackwell switchgrass</name>
    <dbReference type="NCBI Taxonomy" id="38727"/>
    <lineage>
        <taxon>Eukaryota</taxon>
        <taxon>Viridiplantae</taxon>
        <taxon>Streptophyta</taxon>
        <taxon>Embryophyta</taxon>
        <taxon>Tracheophyta</taxon>
        <taxon>Spermatophyta</taxon>
        <taxon>Magnoliopsida</taxon>
        <taxon>Liliopsida</taxon>
        <taxon>Poales</taxon>
        <taxon>Poaceae</taxon>
        <taxon>PACMAD clade</taxon>
        <taxon>Panicoideae</taxon>
        <taxon>Panicodae</taxon>
        <taxon>Paniceae</taxon>
        <taxon>Panicinae</taxon>
        <taxon>Panicum</taxon>
        <taxon>Panicum sect. Hiantes</taxon>
    </lineage>
</organism>
<proteinExistence type="predicted"/>
<dbReference type="Proteomes" id="UP000823388">
    <property type="component" value="Chromosome 3K"/>
</dbReference>
<dbReference type="EMBL" id="CM029041">
    <property type="protein sequence ID" value="KAG2631124.1"/>
    <property type="molecule type" value="Genomic_DNA"/>
</dbReference>
<dbReference type="AlphaFoldDB" id="A0A8T0VCW3"/>
<keyword evidence="3" id="KW-1185">Reference proteome</keyword>
<accession>A0A8T0VCW3</accession>